<comment type="cofactor">
    <cofactor evidence="1">
        <name>a divalent metal cation</name>
        <dbReference type="ChEBI" id="CHEBI:60240"/>
    </cofactor>
</comment>
<dbReference type="Pfam" id="PF13359">
    <property type="entry name" value="DDE_Tnp_4"/>
    <property type="match status" value="1"/>
</dbReference>
<dbReference type="InterPro" id="IPR027806">
    <property type="entry name" value="HARBI1_dom"/>
</dbReference>
<dbReference type="GO" id="GO:0005634">
    <property type="term" value="C:nucleus"/>
    <property type="evidence" value="ECO:0007669"/>
    <property type="project" value="UniProtKB-SubCell"/>
</dbReference>
<evidence type="ECO:0000313" key="9">
    <source>
        <dbReference type="EMBL" id="JAS76910.1"/>
    </source>
</evidence>
<proteinExistence type="inferred from homology"/>
<protein>
    <recommendedName>
        <fullName evidence="8">DDE Tnp4 domain-containing protein</fullName>
    </recommendedName>
</protein>
<organism evidence="9">
    <name type="scientific">Homalodisca liturata</name>
    <dbReference type="NCBI Taxonomy" id="320908"/>
    <lineage>
        <taxon>Eukaryota</taxon>
        <taxon>Metazoa</taxon>
        <taxon>Ecdysozoa</taxon>
        <taxon>Arthropoda</taxon>
        <taxon>Hexapoda</taxon>
        <taxon>Insecta</taxon>
        <taxon>Pterygota</taxon>
        <taxon>Neoptera</taxon>
        <taxon>Paraneoptera</taxon>
        <taxon>Hemiptera</taxon>
        <taxon>Auchenorrhyncha</taxon>
        <taxon>Membracoidea</taxon>
        <taxon>Cicadellidae</taxon>
        <taxon>Cicadellinae</taxon>
        <taxon>Proconiini</taxon>
        <taxon>Homalodisca</taxon>
    </lineage>
</organism>
<comment type="similarity">
    <text evidence="3">Belongs to the HARBI1 family.</text>
</comment>
<evidence type="ECO:0000256" key="5">
    <source>
        <dbReference type="ARBA" id="ARBA00022723"/>
    </source>
</evidence>
<feature type="domain" description="DDE Tnp4" evidence="8">
    <location>
        <begin position="165"/>
        <end position="330"/>
    </location>
</feature>
<evidence type="ECO:0000256" key="7">
    <source>
        <dbReference type="ARBA" id="ARBA00023242"/>
    </source>
</evidence>
<dbReference type="AlphaFoldDB" id="A0A1B6HQF6"/>
<keyword evidence="7" id="KW-0539">Nucleus</keyword>
<evidence type="ECO:0000259" key="8">
    <source>
        <dbReference type="Pfam" id="PF13359"/>
    </source>
</evidence>
<dbReference type="PANTHER" id="PTHR22930:SF269">
    <property type="entry name" value="NUCLEASE HARBI1-LIKE PROTEIN"/>
    <property type="match status" value="1"/>
</dbReference>
<evidence type="ECO:0000256" key="4">
    <source>
        <dbReference type="ARBA" id="ARBA00022722"/>
    </source>
</evidence>
<reference evidence="9" key="1">
    <citation type="submission" date="2015-11" db="EMBL/GenBank/DDBJ databases">
        <title>De novo transcriptome assembly of four potential Pierce s Disease insect vectors from Arizona vineyards.</title>
        <authorList>
            <person name="Tassone E.E."/>
        </authorList>
    </citation>
    <scope>NUCLEOTIDE SEQUENCE</scope>
</reference>
<gene>
    <name evidence="9" type="ORF">g.57082</name>
</gene>
<evidence type="ECO:0000256" key="1">
    <source>
        <dbReference type="ARBA" id="ARBA00001968"/>
    </source>
</evidence>
<dbReference type="GO" id="GO:0016787">
    <property type="term" value="F:hydrolase activity"/>
    <property type="evidence" value="ECO:0007669"/>
    <property type="project" value="UniProtKB-KW"/>
</dbReference>
<name>A0A1B6HQF6_9HEMI</name>
<dbReference type="GO" id="GO:0004518">
    <property type="term" value="F:nuclease activity"/>
    <property type="evidence" value="ECO:0007669"/>
    <property type="project" value="UniProtKB-KW"/>
</dbReference>
<keyword evidence="5" id="KW-0479">Metal-binding</keyword>
<sequence length="403" mass="46724">MDEDLADFLLLDRNLLLNSNTRQFWVHEFNEDHTQSEFYVTCLPLRDHADKFKKYYRMTVETYDYILSHIKGDLQKWSNFRTCIEPAEKLSILLRYLSTGMSFEALSETFRMSNYTVGKIVEEVCDCMWEQLAPVHLPVPNKQRFLEIAAEFKEKWNFPNCVGCIDGKHVRIKSPGKSGTMFLNYKKFFSVNLHAVADAKCKFIFIDVGAYGKQSDGGVFEASPISKFFENFSEHLPAPSPIDTSSETLIPYVLVGDDAYPLKSYIMKPFGQRNLSEEERIFNYRLSRCRRCVECAFGILTSKWKLLSKPIETEVGKAEKIIKCMCLLQNIIIDRDNITVNPGVLEKGLQEYVQHHQRPNLGTTRRYNRATTAAKDVRNFYKEYFNGLGSVPWQDEMVFNVNK</sequence>
<dbReference type="GO" id="GO:0046872">
    <property type="term" value="F:metal ion binding"/>
    <property type="evidence" value="ECO:0007669"/>
    <property type="project" value="UniProtKB-KW"/>
</dbReference>
<dbReference type="EMBL" id="GECU01030796">
    <property type="protein sequence ID" value="JAS76910.1"/>
    <property type="molecule type" value="Transcribed_RNA"/>
</dbReference>
<keyword evidence="4" id="KW-0540">Nuclease</keyword>
<dbReference type="InterPro" id="IPR045249">
    <property type="entry name" value="HARBI1-like"/>
</dbReference>
<evidence type="ECO:0000256" key="3">
    <source>
        <dbReference type="ARBA" id="ARBA00006958"/>
    </source>
</evidence>
<accession>A0A1B6HQF6</accession>
<dbReference type="PANTHER" id="PTHR22930">
    <property type="match status" value="1"/>
</dbReference>
<comment type="subcellular location">
    <subcellularLocation>
        <location evidence="2">Nucleus</location>
    </subcellularLocation>
</comment>
<keyword evidence="6" id="KW-0378">Hydrolase</keyword>
<evidence type="ECO:0000256" key="6">
    <source>
        <dbReference type="ARBA" id="ARBA00022801"/>
    </source>
</evidence>
<evidence type="ECO:0000256" key="2">
    <source>
        <dbReference type="ARBA" id="ARBA00004123"/>
    </source>
</evidence>